<dbReference type="PROSITE" id="PS51667">
    <property type="entry name" value="WRC"/>
    <property type="match status" value="1"/>
</dbReference>
<dbReference type="Proteomes" id="UP000825935">
    <property type="component" value="Chromosome 25"/>
</dbReference>
<evidence type="ECO:0000259" key="3">
    <source>
        <dbReference type="PROSITE" id="PS51667"/>
    </source>
</evidence>
<feature type="region of interest" description="Disordered" evidence="2">
    <location>
        <begin position="124"/>
        <end position="144"/>
    </location>
</feature>
<feature type="compositionally biased region" description="Basic and acidic residues" evidence="2">
    <location>
        <begin position="210"/>
        <end position="239"/>
    </location>
</feature>
<evidence type="ECO:0000256" key="1">
    <source>
        <dbReference type="ARBA" id="ARBA00023242"/>
    </source>
</evidence>
<proteinExistence type="predicted"/>
<keyword evidence="5" id="KW-1185">Reference proteome</keyword>
<protein>
    <recommendedName>
        <fullName evidence="3">WRC domain-containing protein</fullName>
    </recommendedName>
</protein>
<dbReference type="AlphaFoldDB" id="A0A8T2RRM7"/>
<comment type="caution">
    <text evidence="4">The sequence shown here is derived from an EMBL/GenBank/DDBJ whole genome shotgun (WGS) entry which is preliminary data.</text>
</comment>
<dbReference type="Pfam" id="PF08879">
    <property type="entry name" value="WRC"/>
    <property type="match status" value="1"/>
</dbReference>
<dbReference type="EMBL" id="CM035430">
    <property type="protein sequence ID" value="KAH7298168.1"/>
    <property type="molecule type" value="Genomic_DNA"/>
</dbReference>
<keyword evidence="1" id="KW-0539">Nucleus</keyword>
<name>A0A8T2RRM7_CERRI</name>
<evidence type="ECO:0000313" key="4">
    <source>
        <dbReference type="EMBL" id="KAH7298168.1"/>
    </source>
</evidence>
<feature type="region of interest" description="Disordered" evidence="2">
    <location>
        <begin position="206"/>
        <end position="241"/>
    </location>
</feature>
<reference evidence="4" key="1">
    <citation type="submission" date="2021-08" db="EMBL/GenBank/DDBJ databases">
        <title>WGS assembly of Ceratopteris richardii.</title>
        <authorList>
            <person name="Marchant D.B."/>
            <person name="Chen G."/>
            <person name="Jenkins J."/>
            <person name="Shu S."/>
            <person name="Leebens-Mack J."/>
            <person name="Grimwood J."/>
            <person name="Schmutz J."/>
            <person name="Soltis P."/>
            <person name="Soltis D."/>
            <person name="Chen Z.-H."/>
        </authorList>
    </citation>
    <scope>NUCLEOTIDE SEQUENCE</scope>
    <source>
        <strain evidence="4">Whitten #5841</strain>
        <tissue evidence="4">Leaf</tissue>
    </source>
</reference>
<feature type="domain" description="WRC" evidence="3">
    <location>
        <begin position="85"/>
        <end position="131"/>
    </location>
</feature>
<accession>A0A8T2RRM7</accession>
<gene>
    <name evidence="4" type="ORF">KP509_25G030100</name>
</gene>
<evidence type="ECO:0000256" key="2">
    <source>
        <dbReference type="SAM" id="MobiDB-lite"/>
    </source>
</evidence>
<sequence>MNIMQVLRNKDYMTLPVITEELRAVFQLKNEKLIDTGISAFPIRNMYRMDGWSEPTHLPLERERDSGVLAESQECIKKSCKSALIGDSMRCRRKDGRRWRCRDEVVRPGAALCRYHAQKISEKRWRKASANSTSGPPGVEQDRQNDVEACSEDSEVVLNYMFQSGCKNRTTEETSKMHALMQRPLGSTRKVQYMTGRLDDIVAANGKSSAKQEAEQTGSHRNEKFGSRDDVDNKDREAPAVRGRLQIPKPSMLRKPKKRKPCLRRLHEIMDRSIAQAVTVGCARSASPSRSSVRVAHRSFPPFSSVVVEVPECRLNTDPCEWRPDFC</sequence>
<organism evidence="4 5">
    <name type="scientific">Ceratopteris richardii</name>
    <name type="common">Triangle waterfern</name>
    <dbReference type="NCBI Taxonomy" id="49495"/>
    <lineage>
        <taxon>Eukaryota</taxon>
        <taxon>Viridiplantae</taxon>
        <taxon>Streptophyta</taxon>
        <taxon>Embryophyta</taxon>
        <taxon>Tracheophyta</taxon>
        <taxon>Polypodiopsida</taxon>
        <taxon>Polypodiidae</taxon>
        <taxon>Polypodiales</taxon>
        <taxon>Pteridineae</taxon>
        <taxon>Pteridaceae</taxon>
        <taxon>Parkerioideae</taxon>
        <taxon>Ceratopteris</taxon>
    </lineage>
</organism>
<dbReference type="InterPro" id="IPR014977">
    <property type="entry name" value="WRC_dom"/>
</dbReference>
<evidence type="ECO:0000313" key="5">
    <source>
        <dbReference type="Proteomes" id="UP000825935"/>
    </source>
</evidence>